<feature type="domain" description="Sodium/calcium exchanger membrane region" evidence="6">
    <location>
        <begin position="19"/>
        <end position="159"/>
    </location>
</feature>
<keyword evidence="8" id="KW-1185">Reference proteome</keyword>
<feature type="transmembrane region" description="Helical" evidence="5">
    <location>
        <begin position="277"/>
        <end position="299"/>
    </location>
</feature>
<reference evidence="7" key="1">
    <citation type="submission" date="2021-03" db="EMBL/GenBank/DDBJ databases">
        <authorList>
            <person name="Wang G."/>
        </authorList>
    </citation>
    <scope>NUCLEOTIDE SEQUENCE</scope>
    <source>
        <strain evidence="7">KCTC 12899</strain>
    </source>
</reference>
<keyword evidence="3 5" id="KW-1133">Transmembrane helix</keyword>
<dbReference type="GO" id="GO:0006874">
    <property type="term" value="P:intracellular calcium ion homeostasis"/>
    <property type="evidence" value="ECO:0007669"/>
    <property type="project" value="TreeGrafter"/>
</dbReference>
<feature type="transmembrane region" description="Helical" evidence="5">
    <location>
        <begin position="121"/>
        <end position="140"/>
    </location>
</feature>
<gene>
    <name evidence="7" type="ORF">J3U88_24175</name>
</gene>
<comment type="caution">
    <text evidence="7">The sequence shown here is derived from an EMBL/GenBank/DDBJ whole genome shotgun (WGS) entry which is preliminary data.</text>
</comment>
<feature type="transmembrane region" description="Helical" evidence="5">
    <location>
        <begin position="340"/>
        <end position="358"/>
    </location>
</feature>
<feature type="transmembrane region" description="Helical" evidence="5">
    <location>
        <begin position="241"/>
        <end position="265"/>
    </location>
</feature>
<dbReference type="Pfam" id="PF01699">
    <property type="entry name" value="Na_Ca_ex"/>
    <property type="match status" value="2"/>
</dbReference>
<feature type="transmembrane region" description="Helical" evidence="5">
    <location>
        <begin position="146"/>
        <end position="164"/>
    </location>
</feature>
<dbReference type="Proteomes" id="UP000664417">
    <property type="component" value="Unassembled WGS sequence"/>
</dbReference>
<keyword evidence="2 5" id="KW-0812">Transmembrane</keyword>
<feature type="transmembrane region" description="Helical" evidence="5">
    <location>
        <begin position="311"/>
        <end position="328"/>
    </location>
</feature>
<dbReference type="EMBL" id="JAFREP010000025">
    <property type="protein sequence ID" value="MBO1321597.1"/>
    <property type="molecule type" value="Genomic_DNA"/>
</dbReference>
<feature type="transmembrane region" description="Helical" evidence="5">
    <location>
        <begin position="208"/>
        <end position="235"/>
    </location>
</feature>
<dbReference type="AlphaFoldDB" id="A0A8J7QBV9"/>
<evidence type="ECO:0000256" key="1">
    <source>
        <dbReference type="ARBA" id="ARBA00004141"/>
    </source>
</evidence>
<dbReference type="PANTHER" id="PTHR10846">
    <property type="entry name" value="SODIUM/POTASSIUM/CALCIUM EXCHANGER"/>
    <property type="match status" value="1"/>
</dbReference>
<dbReference type="GO" id="GO:0005262">
    <property type="term" value="F:calcium channel activity"/>
    <property type="evidence" value="ECO:0007669"/>
    <property type="project" value="TreeGrafter"/>
</dbReference>
<proteinExistence type="predicted"/>
<accession>A0A8J7QBV9</accession>
<dbReference type="NCBIfam" id="TIGR00367">
    <property type="entry name" value="calcium/sodium antiporter"/>
    <property type="match status" value="1"/>
</dbReference>
<evidence type="ECO:0000256" key="2">
    <source>
        <dbReference type="ARBA" id="ARBA00022692"/>
    </source>
</evidence>
<evidence type="ECO:0000313" key="8">
    <source>
        <dbReference type="Proteomes" id="UP000664417"/>
    </source>
</evidence>
<evidence type="ECO:0000256" key="3">
    <source>
        <dbReference type="ARBA" id="ARBA00022989"/>
    </source>
</evidence>
<feature type="domain" description="Sodium/calcium exchanger membrane region" evidence="6">
    <location>
        <begin position="209"/>
        <end position="357"/>
    </location>
</feature>
<feature type="transmembrane region" description="Helical" evidence="5">
    <location>
        <begin position="13"/>
        <end position="32"/>
    </location>
</feature>
<feature type="transmembrane region" description="Helical" evidence="5">
    <location>
        <begin position="85"/>
        <end position="109"/>
    </location>
</feature>
<keyword evidence="4 5" id="KW-0472">Membrane</keyword>
<dbReference type="GO" id="GO:0008273">
    <property type="term" value="F:calcium, potassium:sodium antiporter activity"/>
    <property type="evidence" value="ECO:0007669"/>
    <property type="project" value="TreeGrafter"/>
</dbReference>
<dbReference type="InterPro" id="IPR004837">
    <property type="entry name" value="NaCa_Exmemb"/>
</dbReference>
<name>A0A8J7QBV9_9BACT</name>
<evidence type="ECO:0000259" key="6">
    <source>
        <dbReference type="Pfam" id="PF01699"/>
    </source>
</evidence>
<organism evidence="7 8">
    <name type="scientific">Acanthopleuribacter pedis</name>
    <dbReference type="NCBI Taxonomy" id="442870"/>
    <lineage>
        <taxon>Bacteria</taxon>
        <taxon>Pseudomonadati</taxon>
        <taxon>Acidobacteriota</taxon>
        <taxon>Holophagae</taxon>
        <taxon>Acanthopleuribacterales</taxon>
        <taxon>Acanthopleuribacteraceae</taxon>
        <taxon>Acanthopleuribacter</taxon>
    </lineage>
</organism>
<evidence type="ECO:0000256" key="4">
    <source>
        <dbReference type="ARBA" id="ARBA00023136"/>
    </source>
</evidence>
<dbReference type="RefSeq" id="WP_207861570.1">
    <property type="nucleotide sequence ID" value="NZ_JAFREP010000025.1"/>
</dbReference>
<dbReference type="Gene3D" id="1.20.1420.30">
    <property type="entry name" value="NCX, central ion-binding region"/>
    <property type="match status" value="2"/>
</dbReference>
<dbReference type="InterPro" id="IPR044880">
    <property type="entry name" value="NCX_ion-bd_dom_sf"/>
</dbReference>
<feature type="transmembrane region" description="Helical" evidence="5">
    <location>
        <begin position="44"/>
        <end position="65"/>
    </location>
</feature>
<dbReference type="PANTHER" id="PTHR10846:SF8">
    <property type="entry name" value="INNER MEMBRANE PROTEIN YRBG"/>
    <property type="match status" value="1"/>
</dbReference>
<dbReference type="Gene3D" id="6.10.280.80">
    <property type="entry name" value="NCX, peripheral helical region"/>
    <property type="match status" value="1"/>
</dbReference>
<dbReference type="InterPro" id="IPR004481">
    <property type="entry name" value="K/Na/Ca-exchanger"/>
</dbReference>
<evidence type="ECO:0000313" key="7">
    <source>
        <dbReference type="EMBL" id="MBO1321597.1"/>
    </source>
</evidence>
<comment type="subcellular location">
    <subcellularLocation>
        <location evidence="1">Membrane</location>
        <topology evidence="1">Multi-pass membrane protein</topology>
    </subcellularLocation>
</comment>
<dbReference type="GO" id="GO:0005886">
    <property type="term" value="C:plasma membrane"/>
    <property type="evidence" value="ECO:0007669"/>
    <property type="project" value="TreeGrafter"/>
</dbReference>
<protein>
    <submittedName>
        <fullName evidence="7">Calcium/sodium antiporter</fullName>
    </submittedName>
</protein>
<sequence length="360" mass="37952">MILQLFEWMVATIGQWPSVVLFFLVGIAGLNYGADWLVDGASNIGFRFGISAAMIGLTVVAFGTSAPELVVSVMTALQGKPEICLGNVVGSNIANTALILGATAIIFPINVSKDAVNYDAPISFFAIATVLALALIGSTISRLDGLILLGIFTTWMIWLVRKSLREASLVRKERKEQAAAKEAARAEGAGEVEEEELHFHPRPMWMDAALITVGLVALVFGADALVIAAVAAARALAVPEVVVGLTIVAGGTSLPELAVGLMAALKRNADITVGNVMGSNIFNGFLILGVAAVLAPIAFNVNGFAWSGDAGTLYVDIPFCVFVCALVIPMMRHNQQISRAKGGVLLLLYLGYLVTLVLRQ</sequence>
<evidence type="ECO:0000256" key="5">
    <source>
        <dbReference type="SAM" id="Phobius"/>
    </source>
</evidence>